<dbReference type="EMBL" id="JBCAWK010000001">
    <property type="protein sequence ID" value="KAK8870110.1"/>
    <property type="molecule type" value="Genomic_DNA"/>
</dbReference>
<evidence type="ECO:0000256" key="1">
    <source>
        <dbReference type="SAM" id="MobiDB-lite"/>
    </source>
</evidence>
<organism evidence="2 3">
    <name type="scientific">Kwoniella newhampshirensis</name>
    <dbReference type="NCBI Taxonomy" id="1651941"/>
    <lineage>
        <taxon>Eukaryota</taxon>
        <taxon>Fungi</taxon>
        <taxon>Dikarya</taxon>
        <taxon>Basidiomycota</taxon>
        <taxon>Agaricomycotina</taxon>
        <taxon>Tremellomycetes</taxon>
        <taxon>Tremellales</taxon>
        <taxon>Cryptococcaceae</taxon>
        <taxon>Kwoniella</taxon>
    </lineage>
</organism>
<evidence type="ECO:0000313" key="2">
    <source>
        <dbReference type="EMBL" id="KAK8870110.1"/>
    </source>
</evidence>
<feature type="compositionally biased region" description="Polar residues" evidence="1">
    <location>
        <begin position="267"/>
        <end position="276"/>
    </location>
</feature>
<protein>
    <submittedName>
        <fullName evidence="2">Uncharacterized protein</fullName>
    </submittedName>
</protein>
<comment type="caution">
    <text evidence="2">The sequence shown here is derived from an EMBL/GenBank/DDBJ whole genome shotgun (WGS) entry which is preliminary data.</text>
</comment>
<dbReference type="KEGG" id="kne:92177940"/>
<sequence>MFRLIPITRSLTLARQTLPSPAIVTGRGFTSFPARSNKGPDLSGGHATDKAHQTGHTDGDVQSASVRAGQDAKSKATGSGGDEAFDVARQGSKDGESKTSKSAKEVENEDGSKSQASGAMKDQIGGQDEDGPGVEFGGKEEAAGASYTDMAKQALGFDKVKKLHNEGRDFHTSARAYRPASDNPETSRQPKESNLHSDQNEHLKHSSASAPDKGKGNAADEPHLPSKSGMNAGAVKQGGGAPQKKGFHTSARKSAEKTYAQAFSPGGSETSAQKSPPTALPPDLESPYGADAIQKPDAGQTPASKVQFSSTAVDPPNEALREAAKNGTLADRNPQPQAEFGEMGNNEAWKHRK</sequence>
<feature type="compositionally biased region" description="Basic and acidic residues" evidence="1">
    <location>
        <begin position="212"/>
        <end position="224"/>
    </location>
</feature>
<feature type="region of interest" description="Disordered" evidence="1">
    <location>
        <begin position="166"/>
        <end position="353"/>
    </location>
</feature>
<evidence type="ECO:0000313" key="3">
    <source>
        <dbReference type="Proteomes" id="UP001388673"/>
    </source>
</evidence>
<gene>
    <name evidence="2" type="ORF">IAR55_000680</name>
</gene>
<feature type="compositionally biased region" description="Basic and acidic residues" evidence="1">
    <location>
        <begin position="91"/>
        <end position="112"/>
    </location>
</feature>
<reference evidence="2 3" key="1">
    <citation type="journal article" date="2024" name="bioRxiv">
        <title>Comparative genomics of Cryptococcus and Kwoniella reveals pathogenesis evolution and contrasting karyotype dynamics via intercentromeric recombination or chromosome fusion.</title>
        <authorList>
            <person name="Coelho M.A."/>
            <person name="David-Palma M."/>
            <person name="Shea T."/>
            <person name="Bowers K."/>
            <person name="McGinley-Smith S."/>
            <person name="Mohammad A.W."/>
            <person name="Gnirke A."/>
            <person name="Yurkov A.M."/>
            <person name="Nowrousian M."/>
            <person name="Sun S."/>
            <person name="Cuomo C.A."/>
            <person name="Heitman J."/>
        </authorList>
    </citation>
    <scope>NUCLEOTIDE SEQUENCE [LARGE SCALE GENOMIC DNA]</scope>
    <source>
        <strain evidence="2 3">CBS 13917</strain>
    </source>
</reference>
<dbReference type="AlphaFoldDB" id="A0AAW0Z7E1"/>
<feature type="compositionally biased region" description="Basic and acidic residues" evidence="1">
    <location>
        <begin position="47"/>
        <end position="59"/>
    </location>
</feature>
<dbReference type="RefSeq" id="XP_066806356.1">
    <property type="nucleotide sequence ID" value="XM_066943814.1"/>
</dbReference>
<accession>A0AAW0Z7E1</accession>
<feature type="compositionally biased region" description="Basic and acidic residues" evidence="1">
    <location>
        <begin position="188"/>
        <end position="204"/>
    </location>
</feature>
<feature type="region of interest" description="Disordered" evidence="1">
    <location>
        <begin position="23"/>
        <end position="145"/>
    </location>
</feature>
<dbReference type="Proteomes" id="UP001388673">
    <property type="component" value="Unassembled WGS sequence"/>
</dbReference>
<keyword evidence="3" id="KW-1185">Reference proteome</keyword>
<feature type="compositionally biased region" description="Polar residues" evidence="1">
    <location>
        <begin position="301"/>
        <end position="312"/>
    </location>
</feature>
<name>A0AAW0Z7E1_9TREE</name>
<dbReference type="GeneID" id="92177940"/>
<proteinExistence type="predicted"/>